<evidence type="ECO:0000313" key="1">
    <source>
        <dbReference type="EMBL" id="MCG4767012.1"/>
    </source>
</evidence>
<evidence type="ECO:0000313" key="2">
    <source>
        <dbReference type="Proteomes" id="UP001199915"/>
    </source>
</evidence>
<sequence>MKDCEIANILYNLSTDMDADDYADIYDIEVQEIEKSIYKLKESHDILYPVLVSIAETHKDMFDFCKDQN</sequence>
<reference evidence="1" key="1">
    <citation type="submission" date="2022-01" db="EMBL/GenBank/DDBJ databases">
        <title>Collection of gut derived symbiotic bacterial strains cultured from healthy donors.</title>
        <authorList>
            <person name="Lin H."/>
            <person name="Kohout C."/>
            <person name="Waligurski E."/>
            <person name="Pamer E.G."/>
        </authorList>
    </citation>
    <scope>NUCLEOTIDE SEQUENCE</scope>
    <source>
        <strain evidence="1">DFI.5.49</strain>
    </source>
</reference>
<dbReference type="Proteomes" id="UP001199915">
    <property type="component" value="Unassembled WGS sequence"/>
</dbReference>
<dbReference type="GeneID" id="79855311"/>
<accession>A0AAE3F3W8</accession>
<organism evidence="1 2">
    <name type="scientific">Fusicatenibacter saccharivorans</name>
    <dbReference type="NCBI Taxonomy" id="1150298"/>
    <lineage>
        <taxon>Bacteria</taxon>
        <taxon>Bacillati</taxon>
        <taxon>Bacillota</taxon>
        <taxon>Clostridia</taxon>
        <taxon>Lachnospirales</taxon>
        <taxon>Lachnospiraceae</taxon>
        <taxon>Fusicatenibacter</taxon>
    </lineage>
</organism>
<dbReference type="RefSeq" id="WP_117802172.1">
    <property type="nucleotide sequence ID" value="NZ_JAAITR010000007.1"/>
</dbReference>
<gene>
    <name evidence="1" type="ORF">L0N21_16085</name>
</gene>
<proteinExistence type="predicted"/>
<dbReference type="AlphaFoldDB" id="A0AAE3F3W8"/>
<comment type="caution">
    <text evidence="1">The sequence shown here is derived from an EMBL/GenBank/DDBJ whole genome shotgun (WGS) entry which is preliminary data.</text>
</comment>
<dbReference type="EMBL" id="JAKNFS010000029">
    <property type="protein sequence ID" value="MCG4767012.1"/>
    <property type="molecule type" value="Genomic_DNA"/>
</dbReference>
<name>A0AAE3F3W8_9FIRM</name>
<protein>
    <submittedName>
        <fullName evidence="1">Uncharacterized protein</fullName>
    </submittedName>
</protein>